<dbReference type="PROSITE" id="PS51296">
    <property type="entry name" value="RIESKE"/>
    <property type="match status" value="1"/>
</dbReference>
<proteinExistence type="predicted"/>
<name>A0ABV6VJ89_9ACTN</name>
<keyword evidence="2" id="KW-1185">Reference proteome</keyword>
<dbReference type="EMBL" id="JBHEZX010000018">
    <property type="protein sequence ID" value="MFC1413763.1"/>
    <property type="molecule type" value="Genomic_DNA"/>
</dbReference>
<protein>
    <submittedName>
        <fullName evidence="1">Rieske (2Fe-2S) protein</fullName>
    </submittedName>
</protein>
<reference evidence="1 2" key="1">
    <citation type="submission" date="2024-09" db="EMBL/GenBank/DDBJ databases">
        <authorList>
            <person name="Lee S.D."/>
        </authorList>
    </citation>
    <scope>NUCLEOTIDE SEQUENCE [LARGE SCALE GENOMIC DNA]</scope>
    <source>
        <strain evidence="1 2">N1-1</strain>
    </source>
</reference>
<accession>A0ABV6VJ89</accession>
<dbReference type="InterPro" id="IPR005805">
    <property type="entry name" value="Rieske_Fe-S_prot_C"/>
</dbReference>
<evidence type="ECO:0000313" key="1">
    <source>
        <dbReference type="EMBL" id="MFC1413763.1"/>
    </source>
</evidence>
<dbReference type="InterPro" id="IPR006311">
    <property type="entry name" value="TAT_signal"/>
</dbReference>
<dbReference type="PANTHER" id="PTHR10134">
    <property type="entry name" value="CYTOCHROME B-C1 COMPLEX SUBUNIT RIESKE, MITOCHONDRIAL"/>
    <property type="match status" value="1"/>
</dbReference>
<sequence length="159" mass="15075">MTHLDDSPAPAAGTPADTAGPGACCGLSRRGVLRGAAAVGAVGAAGVALAACSAGGGTAAASGPTTVGPTSDVPVGGGKVYKDDKVVVTQPTAGQFKAFSAVCTHAGCLVDGVSDGTIQCPCHGSRFKIADGSVANGPASSPLPSRTVTVKDGSLVVTV</sequence>
<dbReference type="InterPro" id="IPR014349">
    <property type="entry name" value="Rieske_Fe-S_prot"/>
</dbReference>
<organism evidence="1 2">
    <name type="scientific">Streptacidiphilus alkalitolerans</name>
    <dbReference type="NCBI Taxonomy" id="3342712"/>
    <lineage>
        <taxon>Bacteria</taxon>
        <taxon>Bacillati</taxon>
        <taxon>Actinomycetota</taxon>
        <taxon>Actinomycetes</taxon>
        <taxon>Kitasatosporales</taxon>
        <taxon>Streptomycetaceae</taxon>
        <taxon>Streptacidiphilus</taxon>
    </lineage>
</organism>
<dbReference type="Proteomes" id="UP001592582">
    <property type="component" value="Unassembled WGS sequence"/>
</dbReference>
<dbReference type="PRINTS" id="PR00162">
    <property type="entry name" value="RIESKE"/>
</dbReference>
<dbReference type="Pfam" id="PF00355">
    <property type="entry name" value="Rieske"/>
    <property type="match status" value="1"/>
</dbReference>
<comment type="caution">
    <text evidence="1">The sequence shown here is derived from an EMBL/GenBank/DDBJ whole genome shotgun (WGS) entry which is preliminary data.</text>
</comment>
<dbReference type="InterPro" id="IPR036922">
    <property type="entry name" value="Rieske_2Fe-2S_sf"/>
</dbReference>
<dbReference type="InterPro" id="IPR017941">
    <property type="entry name" value="Rieske_2Fe-2S"/>
</dbReference>
<evidence type="ECO:0000313" key="2">
    <source>
        <dbReference type="Proteomes" id="UP001592582"/>
    </source>
</evidence>
<dbReference type="Gene3D" id="2.102.10.10">
    <property type="entry name" value="Rieske [2Fe-2S] iron-sulphur domain"/>
    <property type="match status" value="1"/>
</dbReference>
<dbReference type="CDD" id="cd03467">
    <property type="entry name" value="Rieske"/>
    <property type="match status" value="1"/>
</dbReference>
<dbReference type="PROSITE" id="PS51318">
    <property type="entry name" value="TAT"/>
    <property type="match status" value="1"/>
</dbReference>
<dbReference type="SUPFAM" id="SSF50022">
    <property type="entry name" value="ISP domain"/>
    <property type="match status" value="1"/>
</dbReference>
<gene>
    <name evidence="1" type="ORF">ACEZDG_31315</name>
</gene>